<protein>
    <submittedName>
        <fullName evidence="1">Uncharacterized protein</fullName>
    </submittedName>
</protein>
<evidence type="ECO:0000313" key="1">
    <source>
        <dbReference type="EMBL" id="KAL2915585.1"/>
    </source>
</evidence>
<keyword evidence="2" id="KW-1185">Reference proteome</keyword>
<accession>A0ABR4N7U8</accession>
<proteinExistence type="predicted"/>
<gene>
    <name evidence="1" type="ORF">HK105_204769</name>
</gene>
<name>A0ABR4N7U8_9FUNG</name>
<sequence length="148" mass="16353">MSATLDQFEDAGDDATTLDDSADAEVFVDAAEPPADAEAWFDPTEYFDNDDDMQAARGRQAPLPLVTEWLMVYELFFGHYLSFDALPLLRAATMWLVYLQFGVYAWHAIAKVLEALDLVVLPVLALLGHTPTSTASPTQGDSDPWQKP</sequence>
<organism evidence="1 2">
    <name type="scientific">Polyrhizophydium stewartii</name>
    <dbReference type="NCBI Taxonomy" id="2732419"/>
    <lineage>
        <taxon>Eukaryota</taxon>
        <taxon>Fungi</taxon>
        <taxon>Fungi incertae sedis</taxon>
        <taxon>Chytridiomycota</taxon>
        <taxon>Chytridiomycota incertae sedis</taxon>
        <taxon>Chytridiomycetes</taxon>
        <taxon>Rhizophydiales</taxon>
        <taxon>Rhizophydiales incertae sedis</taxon>
        <taxon>Polyrhizophydium</taxon>
    </lineage>
</organism>
<evidence type="ECO:0000313" key="2">
    <source>
        <dbReference type="Proteomes" id="UP001527925"/>
    </source>
</evidence>
<dbReference type="Proteomes" id="UP001527925">
    <property type="component" value="Unassembled WGS sequence"/>
</dbReference>
<dbReference type="EMBL" id="JADGIZ020000022">
    <property type="protein sequence ID" value="KAL2915585.1"/>
    <property type="molecule type" value="Genomic_DNA"/>
</dbReference>
<comment type="caution">
    <text evidence="1">The sequence shown here is derived from an EMBL/GenBank/DDBJ whole genome shotgun (WGS) entry which is preliminary data.</text>
</comment>
<reference evidence="1 2" key="1">
    <citation type="submission" date="2023-09" db="EMBL/GenBank/DDBJ databases">
        <title>Pangenome analysis of Batrachochytrium dendrobatidis and related Chytrids.</title>
        <authorList>
            <person name="Yacoub M.N."/>
            <person name="Stajich J.E."/>
            <person name="James T.Y."/>
        </authorList>
    </citation>
    <scope>NUCLEOTIDE SEQUENCE [LARGE SCALE GENOMIC DNA]</scope>
    <source>
        <strain evidence="1 2">JEL0888</strain>
    </source>
</reference>